<protein>
    <submittedName>
        <fullName evidence="1">Uncharacterized protein</fullName>
    </submittedName>
</protein>
<keyword evidence="2" id="KW-1185">Reference proteome</keyword>
<dbReference type="Proteomes" id="UP001148838">
    <property type="component" value="Unassembled WGS sequence"/>
</dbReference>
<sequence length="168" mass="18921">MLAGSEFQSLGRAIVKEDEYEEVRWDGRTWGSGPLGLSDYSSAKRDIALSEAEIGWPTCQHRLGYLSDLENHRIYRMDAPIPALAACEVRSVIKFLNAQGITPIEIYRQLCQVYGPNVMSKQMVRCSTRSSVMMVGLPLRSSLCTFWLKIVYSSNEPSDQSGCRDYIV</sequence>
<reference evidence="1 2" key="1">
    <citation type="journal article" date="2022" name="Allergy">
        <title>Genome assembly and annotation of Periplaneta americana reveal a comprehensive cockroach allergen profile.</title>
        <authorList>
            <person name="Wang L."/>
            <person name="Xiong Q."/>
            <person name="Saelim N."/>
            <person name="Wang L."/>
            <person name="Nong W."/>
            <person name="Wan A.T."/>
            <person name="Shi M."/>
            <person name="Liu X."/>
            <person name="Cao Q."/>
            <person name="Hui J.H.L."/>
            <person name="Sookrung N."/>
            <person name="Leung T.F."/>
            <person name="Tungtrongchitr A."/>
            <person name="Tsui S.K.W."/>
        </authorList>
    </citation>
    <scope>NUCLEOTIDE SEQUENCE [LARGE SCALE GENOMIC DNA]</scope>
    <source>
        <strain evidence="1">PWHHKU_190912</strain>
    </source>
</reference>
<evidence type="ECO:0000313" key="1">
    <source>
        <dbReference type="EMBL" id="KAJ4434460.1"/>
    </source>
</evidence>
<dbReference type="EMBL" id="JAJSOF020000025">
    <property type="protein sequence ID" value="KAJ4434460.1"/>
    <property type="molecule type" value="Genomic_DNA"/>
</dbReference>
<evidence type="ECO:0000313" key="2">
    <source>
        <dbReference type="Proteomes" id="UP001148838"/>
    </source>
</evidence>
<organism evidence="1 2">
    <name type="scientific">Periplaneta americana</name>
    <name type="common">American cockroach</name>
    <name type="synonym">Blatta americana</name>
    <dbReference type="NCBI Taxonomy" id="6978"/>
    <lineage>
        <taxon>Eukaryota</taxon>
        <taxon>Metazoa</taxon>
        <taxon>Ecdysozoa</taxon>
        <taxon>Arthropoda</taxon>
        <taxon>Hexapoda</taxon>
        <taxon>Insecta</taxon>
        <taxon>Pterygota</taxon>
        <taxon>Neoptera</taxon>
        <taxon>Polyneoptera</taxon>
        <taxon>Dictyoptera</taxon>
        <taxon>Blattodea</taxon>
        <taxon>Blattoidea</taxon>
        <taxon>Blattidae</taxon>
        <taxon>Blattinae</taxon>
        <taxon>Periplaneta</taxon>
    </lineage>
</organism>
<proteinExistence type="predicted"/>
<comment type="caution">
    <text evidence="1">The sequence shown here is derived from an EMBL/GenBank/DDBJ whole genome shotgun (WGS) entry which is preliminary data.</text>
</comment>
<accession>A0ABQ8SLX0</accession>
<name>A0ABQ8SLX0_PERAM</name>
<gene>
    <name evidence="1" type="ORF">ANN_23022</name>
</gene>